<feature type="signal peptide" evidence="2">
    <location>
        <begin position="1"/>
        <end position="47"/>
    </location>
</feature>
<feature type="region of interest" description="Disordered" evidence="1">
    <location>
        <begin position="201"/>
        <end position="231"/>
    </location>
</feature>
<name>A0A928UZR1_9GAMM</name>
<dbReference type="PANTHER" id="PTHR43283">
    <property type="entry name" value="BETA-LACTAMASE-RELATED"/>
    <property type="match status" value="1"/>
</dbReference>
<evidence type="ECO:0000259" key="3">
    <source>
        <dbReference type="Pfam" id="PF00144"/>
    </source>
</evidence>
<dbReference type="Pfam" id="PF00144">
    <property type="entry name" value="Beta-lactamase"/>
    <property type="match status" value="1"/>
</dbReference>
<dbReference type="SUPFAM" id="SSF56601">
    <property type="entry name" value="beta-lactamase/transpeptidase-like"/>
    <property type="match status" value="1"/>
</dbReference>
<keyword evidence="5" id="KW-1185">Reference proteome</keyword>
<proteinExistence type="predicted"/>
<reference evidence="4" key="1">
    <citation type="submission" date="2018-07" db="EMBL/GenBank/DDBJ databases">
        <title>Genome assembly of strain Ka43.</title>
        <authorList>
            <person name="Kukolya J."/>
            <person name="Nagy I."/>
            <person name="Horvath B."/>
            <person name="Toth A."/>
        </authorList>
    </citation>
    <scope>NUCLEOTIDE SEQUENCE</scope>
    <source>
        <strain evidence="4">KB43</strain>
    </source>
</reference>
<evidence type="ECO:0000256" key="1">
    <source>
        <dbReference type="SAM" id="MobiDB-lite"/>
    </source>
</evidence>
<evidence type="ECO:0000313" key="4">
    <source>
        <dbReference type="EMBL" id="MBE8716200.1"/>
    </source>
</evidence>
<comment type="caution">
    <text evidence="4">The sequence shown here is derived from an EMBL/GenBank/DDBJ whole genome shotgun (WGS) entry which is preliminary data.</text>
</comment>
<protein>
    <submittedName>
        <fullName evidence="4">Class A beta-lactamase-related serine hydrolase</fullName>
    </submittedName>
</protein>
<evidence type="ECO:0000256" key="2">
    <source>
        <dbReference type="SAM" id="SignalP"/>
    </source>
</evidence>
<gene>
    <name evidence="4" type="ORF">C4F51_03255</name>
</gene>
<evidence type="ECO:0000313" key="5">
    <source>
        <dbReference type="Proteomes" id="UP000652567"/>
    </source>
</evidence>
<dbReference type="InterPro" id="IPR012338">
    <property type="entry name" value="Beta-lactam/transpept-like"/>
</dbReference>
<dbReference type="EMBL" id="PRDL01000001">
    <property type="protein sequence ID" value="MBE8716200.1"/>
    <property type="molecule type" value="Genomic_DNA"/>
</dbReference>
<keyword evidence="2" id="KW-0732">Signal</keyword>
<keyword evidence="4" id="KW-0378">Hydrolase</keyword>
<feature type="compositionally biased region" description="Polar residues" evidence="1">
    <location>
        <begin position="216"/>
        <end position="227"/>
    </location>
</feature>
<dbReference type="GO" id="GO:0016787">
    <property type="term" value="F:hydrolase activity"/>
    <property type="evidence" value="ECO:0007669"/>
    <property type="project" value="UniProtKB-KW"/>
</dbReference>
<feature type="chain" id="PRO_5037656836" evidence="2">
    <location>
        <begin position="48"/>
        <end position="470"/>
    </location>
</feature>
<accession>A0A928UZR1</accession>
<dbReference type="Gene3D" id="3.40.710.10">
    <property type="entry name" value="DD-peptidase/beta-lactamase superfamily"/>
    <property type="match status" value="1"/>
</dbReference>
<feature type="domain" description="Beta-lactamase-related" evidence="3">
    <location>
        <begin position="75"/>
        <end position="445"/>
    </location>
</feature>
<dbReference type="PANTHER" id="PTHR43283:SF3">
    <property type="entry name" value="BETA-LACTAMASE FAMILY PROTEIN (AFU_ORTHOLOGUE AFUA_5G07500)"/>
    <property type="match status" value="1"/>
</dbReference>
<dbReference type="Proteomes" id="UP000652567">
    <property type="component" value="Unassembled WGS sequence"/>
</dbReference>
<organism evidence="4 5">
    <name type="scientific">Cellvibrio polysaccharolyticus</name>
    <dbReference type="NCBI Taxonomy" id="2082724"/>
    <lineage>
        <taxon>Bacteria</taxon>
        <taxon>Pseudomonadati</taxon>
        <taxon>Pseudomonadota</taxon>
        <taxon>Gammaproteobacteria</taxon>
        <taxon>Cellvibrionales</taxon>
        <taxon>Cellvibrionaceae</taxon>
        <taxon>Cellvibrio</taxon>
    </lineage>
</organism>
<dbReference type="InterPro" id="IPR001466">
    <property type="entry name" value="Beta-lactam-related"/>
</dbReference>
<dbReference type="AlphaFoldDB" id="A0A928UZR1"/>
<sequence>MGNAKKENNNAKNTKNHKKCRSLPLMKRFISTIALALLAVSCTTQQAVDTTPQTFDYSGGPQAAGVDPQQLTQMDTLLKAFVDDKKAASLAAFIAKDGKVVYANAFGWKDIENQIPASLNDYYVLFSQTKAITTVAFMTLVEKGLVDINDPVAKYFPEISDQVLVKINDDGSYETRPVKTPMTFVHLMAHTSGLGAGLAGEARRKKSGSGTPLGFGSQQQEIQPSGQHTGGGNYHAAYLEEEMLALAKYPLGFDPGAQWNYHISTNMLAYLIERISGQPLRDYVKQNVLQPLGMDDTDWFYEADAFSRFVKPYSLVDGELVAGSDVYSRGTVSAQQTYAEGAIGLNGPIEDYAKFCQMLLNKGTFNGHLILKPETVELMTTINRLPPAGPDGDQLQFGLGFELYHDGKKPTPAVSNTAYAWGGMMGTDFIIDPENNMIALFYLNMYQRDPLYPTFLGKAYEILKNQPEAP</sequence>
<dbReference type="InterPro" id="IPR050789">
    <property type="entry name" value="Diverse_Enzym_Activities"/>
</dbReference>